<dbReference type="EMBL" id="BAAASJ010000081">
    <property type="protein sequence ID" value="GAA2649592.1"/>
    <property type="molecule type" value="Genomic_DNA"/>
</dbReference>
<protein>
    <submittedName>
        <fullName evidence="1">Uncharacterized protein</fullName>
    </submittedName>
</protein>
<organism evidence="1 2">
    <name type="scientific">Streptomyces vastus</name>
    <dbReference type="NCBI Taxonomy" id="285451"/>
    <lineage>
        <taxon>Bacteria</taxon>
        <taxon>Bacillati</taxon>
        <taxon>Actinomycetota</taxon>
        <taxon>Actinomycetes</taxon>
        <taxon>Kitasatosporales</taxon>
        <taxon>Streptomycetaceae</taxon>
        <taxon>Streptomyces</taxon>
    </lineage>
</organism>
<keyword evidence="2" id="KW-1185">Reference proteome</keyword>
<comment type="caution">
    <text evidence="1">The sequence shown here is derived from an EMBL/GenBank/DDBJ whole genome shotgun (WGS) entry which is preliminary data.</text>
</comment>
<proteinExistence type="predicted"/>
<name>A0ABP6DPA9_9ACTN</name>
<sequence length="48" mass="5813">MSLDYKESEIFQILRRYQGWGNEAEEHATKRMGLYQVFEKYNGIVRNL</sequence>
<accession>A0ABP6DPA9</accession>
<evidence type="ECO:0000313" key="1">
    <source>
        <dbReference type="EMBL" id="GAA2649592.1"/>
    </source>
</evidence>
<reference evidence="2" key="1">
    <citation type="journal article" date="2019" name="Int. J. Syst. Evol. Microbiol.">
        <title>The Global Catalogue of Microorganisms (GCM) 10K type strain sequencing project: providing services to taxonomists for standard genome sequencing and annotation.</title>
        <authorList>
            <consortium name="The Broad Institute Genomics Platform"/>
            <consortium name="The Broad Institute Genome Sequencing Center for Infectious Disease"/>
            <person name="Wu L."/>
            <person name="Ma J."/>
        </authorList>
    </citation>
    <scope>NUCLEOTIDE SEQUENCE [LARGE SCALE GENOMIC DNA]</scope>
    <source>
        <strain evidence="2">JCM 4524</strain>
    </source>
</reference>
<evidence type="ECO:0000313" key="2">
    <source>
        <dbReference type="Proteomes" id="UP001500151"/>
    </source>
</evidence>
<gene>
    <name evidence="1" type="ORF">GCM10010307_58390</name>
</gene>
<dbReference type="Proteomes" id="UP001500151">
    <property type="component" value="Unassembled WGS sequence"/>
</dbReference>